<gene>
    <name evidence="1" type="ORF">JZ751_017479</name>
</gene>
<organism evidence="1 2">
    <name type="scientific">Albula glossodonta</name>
    <name type="common">roundjaw bonefish</name>
    <dbReference type="NCBI Taxonomy" id="121402"/>
    <lineage>
        <taxon>Eukaryota</taxon>
        <taxon>Metazoa</taxon>
        <taxon>Chordata</taxon>
        <taxon>Craniata</taxon>
        <taxon>Vertebrata</taxon>
        <taxon>Euteleostomi</taxon>
        <taxon>Actinopterygii</taxon>
        <taxon>Neopterygii</taxon>
        <taxon>Teleostei</taxon>
        <taxon>Albuliformes</taxon>
        <taxon>Albulidae</taxon>
        <taxon>Albula</taxon>
    </lineage>
</organism>
<keyword evidence="2" id="KW-1185">Reference proteome</keyword>
<accession>A0A8T2PHU4</accession>
<name>A0A8T2PHU4_9TELE</name>
<comment type="caution">
    <text evidence="1">The sequence shown here is derived from an EMBL/GenBank/DDBJ whole genome shotgun (WGS) entry which is preliminary data.</text>
</comment>
<protein>
    <submittedName>
        <fullName evidence="1">Uncharacterized protein</fullName>
    </submittedName>
</protein>
<proteinExistence type="predicted"/>
<sequence length="85" mass="8897">MSCSASAEETEDLLPPPRMAAVVLTLHPSYPLCRPATGDGGGREGCVVGEKTLTDLAPTDLAWAQRGGYLLEVALSFPRTTGLPL</sequence>
<dbReference type="AlphaFoldDB" id="A0A8T2PHU4"/>
<evidence type="ECO:0000313" key="1">
    <source>
        <dbReference type="EMBL" id="KAG9352903.1"/>
    </source>
</evidence>
<dbReference type="Proteomes" id="UP000824540">
    <property type="component" value="Unassembled WGS sequence"/>
</dbReference>
<evidence type="ECO:0000313" key="2">
    <source>
        <dbReference type="Proteomes" id="UP000824540"/>
    </source>
</evidence>
<dbReference type="EMBL" id="JAFBMS010000004">
    <property type="protein sequence ID" value="KAG9352903.1"/>
    <property type="molecule type" value="Genomic_DNA"/>
</dbReference>
<reference evidence="1" key="1">
    <citation type="thesis" date="2021" institute="BYU ScholarsArchive" country="Provo, UT, USA">
        <title>Applications of and Algorithms for Genome Assembly and Genomic Analyses with an Emphasis on Marine Teleosts.</title>
        <authorList>
            <person name="Pickett B.D."/>
        </authorList>
    </citation>
    <scope>NUCLEOTIDE SEQUENCE</scope>
    <source>
        <strain evidence="1">HI-2016</strain>
    </source>
</reference>